<feature type="transmembrane region" description="Helical" evidence="8">
    <location>
        <begin position="183"/>
        <end position="204"/>
    </location>
</feature>
<keyword evidence="6 8" id="KW-0472">Membrane</keyword>
<dbReference type="InterPro" id="IPR000060">
    <property type="entry name" value="BCCT_transptr"/>
</dbReference>
<dbReference type="AlphaFoldDB" id="A0ABD5VUQ9"/>
<evidence type="ECO:0000256" key="6">
    <source>
        <dbReference type="ARBA" id="ARBA00023136"/>
    </source>
</evidence>
<feature type="transmembrane region" description="Helical" evidence="8">
    <location>
        <begin position="225"/>
        <end position="249"/>
    </location>
</feature>
<feature type="compositionally biased region" description="Polar residues" evidence="7">
    <location>
        <begin position="564"/>
        <end position="574"/>
    </location>
</feature>
<comment type="caution">
    <text evidence="9">The sequence shown here is derived from an EMBL/GenBank/DDBJ whole genome shotgun (WGS) entry which is preliminary data.</text>
</comment>
<keyword evidence="10" id="KW-1185">Reference proteome</keyword>
<feature type="transmembrane region" description="Helical" evidence="8">
    <location>
        <begin position="515"/>
        <end position="535"/>
    </location>
</feature>
<dbReference type="GO" id="GO:0005886">
    <property type="term" value="C:plasma membrane"/>
    <property type="evidence" value="ECO:0007669"/>
    <property type="project" value="UniProtKB-SubCell"/>
</dbReference>
<feature type="transmembrane region" description="Helical" evidence="8">
    <location>
        <begin position="490"/>
        <end position="509"/>
    </location>
</feature>
<evidence type="ECO:0000256" key="3">
    <source>
        <dbReference type="ARBA" id="ARBA00022475"/>
    </source>
</evidence>
<dbReference type="Pfam" id="PF02028">
    <property type="entry name" value="BCCT"/>
    <property type="match status" value="1"/>
</dbReference>
<feature type="transmembrane region" description="Helical" evidence="8">
    <location>
        <begin position="269"/>
        <end position="291"/>
    </location>
</feature>
<sequence length="574" mass="62243">MPDRPADTTEEDRPERREQVFHADIDEAASENSVERFGLTVHSVVFPISLLCILVFITVTLLLGERVAVVYRSVFRFTNTNFGWFYILAVNSYLIALLAIAFSRYGQVRLGGPDAEPEFSTLAWLAMLFSSGMGVGLLFFGVSEPIYHFLSGGGSFFQVPPQTPAAGRTATALTMFHWGFHPWAVYGIVGLGLAFFTFNRGLPLSFRSIFYPVWGSRIYGWRGHVVDLIAVIATVFGLATSIGLAALQIDAGLSFVATNYLPVGLLAGTWRPIAVIAVVVSVTTLSTLAGIDAGIKRLSKVNIGLMMALLGLVAVAGPTVYLLDVFSSGLAAYLGNLVELSFYAEAFAGDGAGWQHSYTIFYWGFWIAWSPFVGMFLARISKGRTVREFVTSVLFIPSLFSLVWMAVFNGSALFIELNLASGGISDPLQAQGQAVALFELFSFYPFTLVISLLAIVNLVTFISTSADSGAIVTSYITAGGKRETDTTQRAIWPLVIGSTAAVLLLGNGLQALQTAVIATGLPFGVIIVCMVYTLYRGLRRELALQRSQTDGDAPDMYSGDDTETQYSQPSQRDE</sequence>
<feature type="transmembrane region" description="Helical" evidence="8">
    <location>
        <begin position="303"/>
        <end position="323"/>
    </location>
</feature>
<name>A0ABD5VUQ9_9EURY</name>
<feature type="region of interest" description="Disordered" evidence="7">
    <location>
        <begin position="546"/>
        <end position="574"/>
    </location>
</feature>
<feature type="transmembrane region" description="Helical" evidence="8">
    <location>
        <begin position="83"/>
        <end position="102"/>
    </location>
</feature>
<evidence type="ECO:0000256" key="7">
    <source>
        <dbReference type="SAM" id="MobiDB-lite"/>
    </source>
</evidence>
<evidence type="ECO:0000313" key="10">
    <source>
        <dbReference type="Proteomes" id="UP001596445"/>
    </source>
</evidence>
<keyword evidence="3" id="KW-1003">Cell membrane</keyword>
<keyword evidence="2" id="KW-0813">Transport</keyword>
<evidence type="ECO:0000313" key="9">
    <source>
        <dbReference type="EMBL" id="MFC7056975.1"/>
    </source>
</evidence>
<protein>
    <submittedName>
        <fullName evidence="9">BCCT family transporter</fullName>
    </submittedName>
</protein>
<feature type="transmembrane region" description="Helical" evidence="8">
    <location>
        <begin position="122"/>
        <end position="142"/>
    </location>
</feature>
<evidence type="ECO:0000256" key="8">
    <source>
        <dbReference type="SAM" id="Phobius"/>
    </source>
</evidence>
<keyword evidence="4 8" id="KW-0812">Transmembrane</keyword>
<feature type="transmembrane region" description="Helical" evidence="8">
    <location>
        <begin position="44"/>
        <end position="63"/>
    </location>
</feature>
<feature type="transmembrane region" description="Helical" evidence="8">
    <location>
        <begin position="390"/>
        <end position="415"/>
    </location>
</feature>
<dbReference type="RefSeq" id="WP_267162687.1">
    <property type="nucleotide sequence ID" value="NZ_CP112972.1"/>
</dbReference>
<dbReference type="EMBL" id="JBHSZI010000001">
    <property type="protein sequence ID" value="MFC7056975.1"/>
    <property type="molecule type" value="Genomic_DNA"/>
</dbReference>
<comment type="subcellular location">
    <subcellularLocation>
        <location evidence="1">Cell membrane</location>
        <topology evidence="1">Multi-pass membrane protein</topology>
    </subcellularLocation>
</comment>
<dbReference type="PANTHER" id="PTHR30047:SF7">
    <property type="entry name" value="HIGH-AFFINITY CHOLINE TRANSPORT PROTEIN"/>
    <property type="match status" value="1"/>
</dbReference>
<reference evidence="9 10" key="1">
    <citation type="journal article" date="2019" name="Int. J. Syst. Evol. Microbiol.">
        <title>The Global Catalogue of Microorganisms (GCM) 10K type strain sequencing project: providing services to taxonomists for standard genome sequencing and annotation.</title>
        <authorList>
            <consortium name="The Broad Institute Genomics Platform"/>
            <consortium name="The Broad Institute Genome Sequencing Center for Infectious Disease"/>
            <person name="Wu L."/>
            <person name="Ma J."/>
        </authorList>
    </citation>
    <scope>NUCLEOTIDE SEQUENCE [LARGE SCALE GENOMIC DNA]</scope>
    <source>
        <strain evidence="9 10">JCM 30072</strain>
    </source>
</reference>
<dbReference type="PANTHER" id="PTHR30047">
    <property type="entry name" value="HIGH-AFFINITY CHOLINE TRANSPORT PROTEIN-RELATED"/>
    <property type="match status" value="1"/>
</dbReference>
<keyword evidence="5 8" id="KW-1133">Transmembrane helix</keyword>
<evidence type="ECO:0000256" key="5">
    <source>
        <dbReference type="ARBA" id="ARBA00022989"/>
    </source>
</evidence>
<proteinExistence type="predicted"/>
<organism evidence="9 10">
    <name type="scientific">Halovenus salina</name>
    <dbReference type="NCBI Taxonomy" id="1510225"/>
    <lineage>
        <taxon>Archaea</taxon>
        <taxon>Methanobacteriati</taxon>
        <taxon>Methanobacteriota</taxon>
        <taxon>Stenosarchaea group</taxon>
        <taxon>Halobacteria</taxon>
        <taxon>Halobacteriales</taxon>
        <taxon>Haloarculaceae</taxon>
        <taxon>Halovenus</taxon>
    </lineage>
</organism>
<dbReference type="NCBIfam" id="TIGR00842">
    <property type="entry name" value="bcct"/>
    <property type="match status" value="1"/>
</dbReference>
<feature type="transmembrane region" description="Helical" evidence="8">
    <location>
        <begin position="435"/>
        <end position="459"/>
    </location>
</feature>
<accession>A0ABD5VUQ9</accession>
<dbReference type="GeneID" id="76628772"/>
<evidence type="ECO:0000256" key="4">
    <source>
        <dbReference type="ARBA" id="ARBA00022692"/>
    </source>
</evidence>
<gene>
    <name evidence="9" type="ORF">ACFQQG_00765</name>
</gene>
<evidence type="ECO:0000256" key="1">
    <source>
        <dbReference type="ARBA" id="ARBA00004651"/>
    </source>
</evidence>
<evidence type="ECO:0000256" key="2">
    <source>
        <dbReference type="ARBA" id="ARBA00022448"/>
    </source>
</evidence>
<feature type="transmembrane region" description="Helical" evidence="8">
    <location>
        <begin position="360"/>
        <end position="378"/>
    </location>
</feature>
<dbReference type="Proteomes" id="UP001596445">
    <property type="component" value="Unassembled WGS sequence"/>
</dbReference>